<evidence type="ECO:0000313" key="7">
    <source>
        <dbReference type="EMBL" id="MXG88202.1"/>
    </source>
</evidence>
<dbReference type="GO" id="GO:0005886">
    <property type="term" value="C:plasma membrane"/>
    <property type="evidence" value="ECO:0007669"/>
    <property type="project" value="UniProtKB-SubCell"/>
</dbReference>
<evidence type="ECO:0000256" key="4">
    <source>
        <dbReference type="ARBA" id="ARBA00023136"/>
    </source>
</evidence>
<evidence type="ECO:0000259" key="6">
    <source>
        <dbReference type="PROSITE" id="PS50850"/>
    </source>
</evidence>
<feature type="transmembrane region" description="Helical" evidence="5">
    <location>
        <begin position="93"/>
        <end position="111"/>
    </location>
</feature>
<evidence type="ECO:0000313" key="8">
    <source>
        <dbReference type="Proteomes" id="UP000473325"/>
    </source>
</evidence>
<dbReference type="AlphaFoldDB" id="A0A6L7EXS1"/>
<proteinExistence type="predicted"/>
<evidence type="ECO:0000256" key="5">
    <source>
        <dbReference type="SAM" id="Phobius"/>
    </source>
</evidence>
<keyword evidence="3 5" id="KW-1133">Transmembrane helix</keyword>
<name>A0A6L7EXS1_9ACTN</name>
<feature type="transmembrane region" description="Helical" evidence="5">
    <location>
        <begin position="19"/>
        <end position="38"/>
    </location>
</feature>
<feature type="transmembrane region" description="Helical" evidence="5">
    <location>
        <begin position="226"/>
        <end position="249"/>
    </location>
</feature>
<keyword evidence="8" id="KW-1185">Reference proteome</keyword>
<gene>
    <name evidence="7" type="ORF">GRQ65_01395</name>
</gene>
<dbReference type="SUPFAM" id="SSF103473">
    <property type="entry name" value="MFS general substrate transporter"/>
    <property type="match status" value="1"/>
</dbReference>
<evidence type="ECO:0000256" key="2">
    <source>
        <dbReference type="ARBA" id="ARBA00022692"/>
    </source>
</evidence>
<feature type="transmembrane region" description="Helical" evidence="5">
    <location>
        <begin position="58"/>
        <end position="81"/>
    </location>
</feature>
<feature type="transmembrane region" description="Helical" evidence="5">
    <location>
        <begin position="179"/>
        <end position="200"/>
    </location>
</feature>
<feature type="transmembrane region" description="Helical" evidence="5">
    <location>
        <begin position="381"/>
        <end position="400"/>
    </location>
</feature>
<dbReference type="PANTHER" id="PTHR23523:SF2">
    <property type="entry name" value="2-NITROIMIDAZOLE TRANSPORTER"/>
    <property type="match status" value="1"/>
</dbReference>
<sequence length="420" mass="43299">MCLIGISVTSVSRPSPGRVGSTSLALVLTGILLLSLNLRPAAVSVGPVLDELRDGLDMGAAEAGLLTSLPVLAFAVFGALAPLAARRIGPHRVTLLALLAVVVGLAGRAVVGDDLAFLALSLVAVGGMAMANVLIPSLVRLHFPDRIGLMTAAYSTSLAIGLTSAFLLTVPFADWLGSWRWGLGVWAILALACTAPWFALAAHDERAETEVTERSVSFGQIARTPLGWAMAVFFGLQSLQAYAVFGWFATLWRDAGFGAGTAGALVGLVAGVSIPLSLWLPQLVARPGDRRAVLLAIIACYPVSYVGLIVAPVSLAVVWALVLGVGMSTFPIALTLIGLRSESAGTTAALSGFTQAVGYLLAAVGPFGVGTLHEATDGWTVPLIVLAALSVPLALVGAYVGRPRTIEQQLPRTALIDADA</sequence>
<feature type="transmembrane region" description="Helical" evidence="5">
    <location>
        <begin position="117"/>
        <end position="139"/>
    </location>
</feature>
<dbReference type="PROSITE" id="PS50850">
    <property type="entry name" value="MFS"/>
    <property type="match status" value="1"/>
</dbReference>
<comment type="subcellular location">
    <subcellularLocation>
        <location evidence="1">Cell membrane</location>
        <topology evidence="1">Multi-pass membrane protein</topology>
    </subcellularLocation>
</comment>
<dbReference type="PANTHER" id="PTHR23523">
    <property type="match status" value="1"/>
</dbReference>
<dbReference type="Pfam" id="PF07690">
    <property type="entry name" value="MFS_1"/>
    <property type="match status" value="1"/>
</dbReference>
<keyword evidence="2 5" id="KW-0812">Transmembrane</keyword>
<dbReference type="GO" id="GO:0022857">
    <property type="term" value="F:transmembrane transporter activity"/>
    <property type="evidence" value="ECO:0007669"/>
    <property type="project" value="InterPro"/>
</dbReference>
<evidence type="ECO:0000256" key="1">
    <source>
        <dbReference type="ARBA" id="ARBA00004651"/>
    </source>
</evidence>
<dbReference type="Proteomes" id="UP000473325">
    <property type="component" value="Unassembled WGS sequence"/>
</dbReference>
<dbReference type="InterPro" id="IPR020846">
    <property type="entry name" value="MFS_dom"/>
</dbReference>
<dbReference type="InterPro" id="IPR036259">
    <property type="entry name" value="MFS_trans_sf"/>
</dbReference>
<feature type="transmembrane region" description="Helical" evidence="5">
    <location>
        <begin position="349"/>
        <end position="369"/>
    </location>
</feature>
<feature type="transmembrane region" description="Helical" evidence="5">
    <location>
        <begin position="317"/>
        <end position="337"/>
    </location>
</feature>
<feature type="transmembrane region" description="Helical" evidence="5">
    <location>
        <begin position="151"/>
        <end position="173"/>
    </location>
</feature>
<reference evidence="7 8" key="1">
    <citation type="submission" date="2019-12" db="EMBL/GenBank/DDBJ databases">
        <authorList>
            <person name="Kun Z."/>
        </authorList>
    </citation>
    <scope>NUCLEOTIDE SEQUENCE [LARGE SCALE GENOMIC DNA]</scope>
    <source>
        <strain evidence="7 8">YIM 123512</strain>
    </source>
</reference>
<feature type="transmembrane region" description="Helical" evidence="5">
    <location>
        <begin position="292"/>
        <end position="311"/>
    </location>
</feature>
<dbReference type="EMBL" id="WUEK01000001">
    <property type="protein sequence ID" value="MXG88202.1"/>
    <property type="molecule type" value="Genomic_DNA"/>
</dbReference>
<dbReference type="Gene3D" id="1.20.1250.20">
    <property type="entry name" value="MFS general substrate transporter like domains"/>
    <property type="match status" value="2"/>
</dbReference>
<keyword evidence="4 5" id="KW-0472">Membrane</keyword>
<organism evidence="7 8">
    <name type="scientific">Nocardioides flavescens</name>
    <dbReference type="NCBI Taxonomy" id="2691959"/>
    <lineage>
        <taxon>Bacteria</taxon>
        <taxon>Bacillati</taxon>
        <taxon>Actinomycetota</taxon>
        <taxon>Actinomycetes</taxon>
        <taxon>Propionibacteriales</taxon>
        <taxon>Nocardioidaceae</taxon>
        <taxon>Nocardioides</taxon>
    </lineage>
</organism>
<protein>
    <submittedName>
        <fullName evidence="7">MFS transporter</fullName>
    </submittedName>
</protein>
<feature type="transmembrane region" description="Helical" evidence="5">
    <location>
        <begin position="255"/>
        <end position="280"/>
    </location>
</feature>
<feature type="domain" description="Major facilitator superfamily (MFS) profile" evidence="6">
    <location>
        <begin position="23"/>
        <end position="405"/>
    </location>
</feature>
<accession>A0A6L7EXS1</accession>
<dbReference type="InterPro" id="IPR011701">
    <property type="entry name" value="MFS"/>
</dbReference>
<dbReference type="InterPro" id="IPR052524">
    <property type="entry name" value="MFS_Cyanate_Porter"/>
</dbReference>
<comment type="caution">
    <text evidence="7">The sequence shown here is derived from an EMBL/GenBank/DDBJ whole genome shotgun (WGS) entry which is preliminary data.</text>
</comment>
<evidence type="ECO:0000256" key="3">
    <source>
        <dbReference type="ARBA" id="ARBA00022989"/>
    </source>
</evidence>